<dbReference type="InterPro" id="IPR013749">
    <property type="entry name" value="PM/HMP-P_kinase-1"/>
</dbReference>
<reference evidence="16" key="1">
    <citation type="submission" date="2023-03" db="EMBL/GenBank/DDBJ databases">
        <authorList>
            <person name="Steffen K."/>
            <person name="Cardenas P."/>
        </authorList>
    </citation>
    <scope>NUCLEOTIDE SEQUENCE</scope>
</reference>
<evidence type="ECO:0000256" key="8">
    <source>
        <dbReference type="ARBA" id="ARBA00022741"/>
    </source>
</evidence>
<dbReference type="SUPFAM" id="SSF53613">
    <property type="entry name" value="Ribokinase-like"/>
    <property type="match status" value="1"/>
</dbReference>
<keyword evidence="7" id="KW-0808">Transferase</keyword>
<comment type="caution">
    <text evidence="16">The sequence shown here is derived from an EMBL/GenBank/DDBJ whole genome shotgun (WGS) entry which is preliminary data.</text>
</comment>
<accession>A0AA35WDW0</accession>
<evidence type="ECO:0000256" key="5">
    <source>
        <dbReference type="ARBA" id="ARBA00012104"/>
    </source>
</evidence>
<comment type="pathway">
    <text evidence="2">Cofactor metabolism; pyridoxal 5'-phosphate salvage; pyridoxine 5'-phosphate from pyridoxine: step 1/1.</text>
</comment>
<dbReference type="InterPro" id="IPR004625">
    <property type="entry name" value="PyrdxlKinase"/>
</dbReference>
<dbReference type="AlphaFoldDB" id="A0AA35WDW0"/>
<organism evidence="16 17">
    <name type="scientific">Geodia barretti</name>
    <name type="common">Barrett's horny sponge</name>
    <dbReference type="NCBI Taxonomy" id="519541"/>
    <lineage>
        <taxon>Eukaryota</taxon>
        <taxon>Metazoa</taxon>
        <taxon>Porifera</taxon>
        <taxon>Demospongiae</taxon>
        <taxon>Heteroscleromorpha</taxon>
        <taxon>Tetractinellida</taxon>
        <taxon>Astrophorina</taxon>
        <taxon>Geodiidae</taxon>
        <taxon>Geodia</taxon>
    </lineage>
</organism>
<gene>
    <name evidence="16" type="ORF">GBAR_LOCUS10737</name>
</gene>
<evidence type="ECO:0000256" key="2">
    <source>
        <dbReference type="ARBA" id="ARBA00004835"/>
    </source>
</evidence>
<evidence type="ECO:0000259" key="15">
    <source>
        <dbReference type="Pfam" id="PF08543"/>
    </source>
</evidence>
<dbReference type="PANTHER" id="PTHR10534">
    <property type="entry name" value="PYRIDOXAL KINASE"/>
    <property type="match status" value="1"/>
</dbReference>
<feature type="domain" description="Pyridoxamine kinase/Phosphomethylpyrimidine kinase" evidence="15">
    <location>
        <begin position="31"/>
        <end position="131"/>
    </location>
</feature>
<dbReference type="EMBL" id="CASHTH010001654">
    <property type="protein sequence ID" value="CAI8017783.1"/>
    <property type="molecule type" value="Genomic_DNA"/>
</dbReference>
<evidence type="ECO:0000256" key="12">
    <source>
        <dbReference type="ARBA" id="ARBA00047310"/>
    </source>
</evidence>
<dbReference type="GO" id="GO:0009443">
    <property type="term" value="P:pyridoxal 5'-phosphate salvage"/>
    <property type="evidence" value="ECO:0007669"/>
    <property type="project" value="InterPro"/>
</dbReference>
<comment type="pathway">
    <text evidence="1">Cofactor metabolism; pyridoxal 5'-phosphate salvage; pyridoxamine 5'-phosphate from pyridoxamine: step 1/1.</text>
</comment>
<dbReference type="GO" id="GO:0008478">
    <property type="term" value="F:pyridoxal kinase activity"/>
    <property type="evidence" value="ECO:0007669"/>
    <property type="project" value="UniProtKB-EC"/>
</dbReference>
<feature type="non-terminal residue" evidence="16">
    <location>
        <position position="1"/>
    </location>
</feature>
<evidence type="ECO:0000256" key="1">
    <source>
        <dbReference type="ARBA" id="ARBA00004750"/>
    </source>
</evidence>
<name>A0AA35WDW0_GEOBA</name>
<evidence type="ECO:0000256" key="4">
    <source>
        <dbReference type="ARBA" id="ARBA00008805"/>
    </source>
</evidence>
<dbReference type="Gene3D" id="3.40.1190.20">
    <property type="match status" value="1"/>
</dbReference>
<sequence length="164" mass="17902">PTYLLASHDCHEFKILLTGGTKFYAINIIDFNFSAVCDPVLGDDGKMYVPSELIDVYRERIVPSADILTPNQFELELLSGAKVTSEEEALKAIDCLLSRGSKCVIVTSIELPSSTDTLVLLGKSEKGEVARIEIPKLEGPFRGNWGPLLCPPVGMEPPRPTVIV</sequence>
<keyword evidence="10" id="KW-0067">ATP-binding</keyword>
<evidence type="ECO:0000256" key="13">
    <source>
        <dbReference type="ARBA" id="ARBA00047377"/>
    </source>
</evidence>
<evidence type="ECO:0000256" key="11">
    <source>
        <dbReference type="ARBA" id="ARBA00032808"/>
    </source>
</evidence>
<comment type="catalytic activity">
    <reaction evidence="14">
        <text>pyridoxine + ATP = pyridoxine 5'-phosphate + ADP + H(+)</text>
        <dbReference type="Rhea" id="RHEA:25108"/>
        <dbReference type="ChEBI" id="CHEBI:15378"/>
        <dbReference type="ChEBI" id="CHEBI:16709"/>
        <dbReference type="ChEBI" id="CHEBI:30616"/>
        <dbReference type="ChEBI" id="CHEBI:58589"/>
        <dbReference type="ChEBI" id="CHEBI:456216"/>
        <dbReference type="EC" id="2.7.1.35"/>
    </reaction>
    <physiologicalReaction direction="left-to-right" evidence="14">
        <dbReference type="Rhea" id="RHEA:25109"/>
    </physiologicalReaction>
</comment>
<comment type="similarity">
    <text evidence="4">Belongs to the pyridoxine kinase family.</text>
</comment>
<evidence type="ECO:0000256" key="7">
    <source>
        <dbReference type="ARBA" id="ARBA00022679"/>
    </source>
</evidence>
<evidence type="ECO:0000256" key="9">
    <source>
        <dbReference type="ARBA" id="ARBA00022777"/>
    </source>
</evidence>
<evidence type="ECO:0000256" key="3">
    <source>
        <dbReference type="ARBA" id="ARBA00005210"/>
    </source>
</evidence>
<keyword evidence="9 16" id="KW-0418">Kinase</keyword>
<dbReference type="GO" id="GO:0005524">
    <property type="term" value="F:ATP binding"/>
    <property type="evidence" value="ECO:0007669"/>
    <property type="project" value="UniProtKB-KW"/>
</dbReference>
<comment type="catalytic activity">
    <reaction evidence="12">
        <text>pyridoxamine + ATP = pyridoxamine 5'-phosphate + ADP + H(+)</text>
        <dbReference type="Rhea" id="RHEA:25104"/>
        <dbReference type="ChEBI" id="CHEBI:15378"/>
        <dbReference type="ChEBI" id="CHEBI:30616"/>
        <dbReference type="ChEBI" id="CHEBI:57761"/>
        <dbReference type="ChEBI" id="CHEBI:58451"/>
        <dbReference type="ChEBI" id="CHEBI:456216"/>
        <dbReference type="EC" id="2.7.1.35"/>
    </reaction>
    <physiologicalReaction direction="left-to-right" evidence="12">
        <dbReference type="Rhea" id="RHEA:25105"/>
    </physiologicalReaction>
</comment>
<dbReference type="InterPro" id="IPR029056">
    <property type="entry name" value="Ribokinase-like"/>
</dbReference>
<proteinExistence type="inferred from homology"/>
<protein>
    <recommendedName>
        <fullName evidence="6">Pyridoxal kinase</fullName>
        <ecNumber evidence="5">2.7.1.35</ecNumber>
    </recommendedName>
    <alternativeName>
        <fullName evidence="11">Pyridoxine kinase</fullName>
    </alternativeName>
</protein>
<keyword evidence="8" id="KW-0547">Nucleotide-binding</keyword>
<dbReference type="EC" id="2.7.1.35" evidence="5"/>
<evidence type="ECO:0000256" key="6">
    <source>
        <dbReference type="ARBA" id="ARBA00018134"/>
    </source>
</evidence>
<evidence type="ECO:0000256" key="10">
    <source>
        <dbReference type="ARBA" id="ARBA00022840"/>
    </source>
</evidence>
<dbReference type="Pfam" id="PF08543">
    <property type="entry name" value="Phos_pyr_kin"/>
    <property type="match status" value="1"/>
</dbReference>
<comment type="catalytic activity">
    <reaction evidence="13">
        <text>pyridoxal + ATP = pyridoxal 5'-phosphate + ADP + H(+)</text>
        <dbReference type="Rhea" id="RHEA:10224"/>
        <dbReference type="ChEBI" id="CHEBI:15378"/>
        <dbReference type="ChEBI" id="CHEBI:17310"/>
        <dbReference type="ChEBI" id="CHEBI:30616"/>
        <dbReference type="ChEBI" id="CHEBI:456216"/>
        <dbReference type="ChEBI" id="CHEBI:597326"/>
        <dbReference type="EC" id="2.7.1.35"/>
    </reaction>
    <physiologicalReaction direction="left-to-right" evidence="13">
        <dbReference type="Rhea" id="RHEA:10225"/>
    </physiologicalReaction>
</comment>
<evidence type="ECO:0000313" key="17">
    <source>
        <dbReference type="Proteomes" id="UP001174909"/>
    </source>
</evidence>
<comment type="pathway">
    <text evidence="3">Cofactor metabolism; pyridoxal 5'-phosphate salvage; pyridoxal 5'-phosphate from pyridoxal: step 1/1.</text>
</comment>
<dbReference type="Proteomes" id="UP001174909">
    <property type="component" value="Unassembled WGS sequence"/>
</dbReference>
<dbReference type="GO" id="GO:0005829">
    <property type="term" value="C:cytosol"/>
    <property type="evidence" value="ECO:0007669"/>
    <property type="project" value="TreeGrafter"/>
</dbReference>
<evidence type="ECO:0000313" key="16">
    <source>
        <dbReference type="EMBL" id="CAI8017783.1"/>
    </source>
</evidence>
<dbReference type="PANTHER" id="PTHR10534:SF2">
    <property type="entry name" value="PYRIDOXAL KINASE"/>
    <property type="match status" value="1"/>
</dbReference>
<keyword evidence="17" id="KW-1185">Reference proteome</keyword>
<evidence type="ECO:0000256" key="14">
    <source>
        <dbReference type="ARBA" id="ARBA00048524"/>
    </source>
</evidence>